<protein>
    <submittedName>
        <fullName evidence="1">Uncharacterized protein</fullName>
    </submittedName>
</protein>
<dbReference type="EMBL" id="CM042010">
    <property type="protein sequence ID" value="KAI3778756.1"/>
    <property type="molecule type" value="Genomic_DNA"/>
</dbReference>
<sequence>MLSILYFSITDYRLLSIADIINFVFLDYSHELFKAAADAIAKLLKSDIHNLSLGAQSPLSGFISLLAAVDALSQIENLDTLSKQLVFVVFTGEAWGYLGSRRFLHELDQHTDVVNGINSTLIETVIEVGSVGKCYNDYGVKTFYAHTTGVSSATNETLDALQKAQDSLGTTFHHFPHVLHIMLVSCKESLLQNRFLDMWVIFQGLSGISWLTKLQLH</sequence>
<keyword evidence="2" id="KW-1185">Reference proteome</keyword>
<comment type="caution">
    <text evidence="1">The sequence shown here is derived from an EMBL/GenBank/DDBJ whole genome shotgun (WGS) entry which is preliminary data.</text>
</comment>
<dbReference type="Proteomes" id="UP001055811">
    <property type="component" value="Linkage Group LG02"/>
</dbReference>
<evidence type="ECO:0000313" key="2">
    <source>
        <dbReference type="Proteomes" id="UP001055811"/>
    </source>
</evidence>
<reference evidence="2" key="1">
    <citation type="journal article" date="2022" name="Mol. Ecol. Resour.">
        <title>The genomes of chicory, endive, great burdock and yacon provide insights into Asteraceae palaeo-polyploidization history and plant inulin production.</title>
        <authorList>
            <person name="Fan W."/>
            <person name="Wang S."/>
            <person name="Wang H."/>
            <person name="Wang A."/>
            <person name="Jiang F."/>
            <person name="Liu H."/>
            <person name="Zhao H."/>
            <person name="Xu D."/>
            <person name="Zhang Y."/>
        </authorList>
    </citation>
    <scope>NUCLEOTIDE SEQUENCE [LARGE SCALE GENOMIC DNA]</scope>
    <source>
        <strain evidence="2">cv. Punajuju</strain>
    </source>
</reference>
<evidence type="ECO:0000313" key="1">
    <source>
        <dbReference type="EMBL" id="KAI3778756.1"/>
    </source>
</evidence>
<reference evidence="1 2" key="2">
    <citation type="journal article" date="2022" name="Mol. Ecol. Resour.">
        <title>The genomes of chicory, endive, great burdock and yacon provide insights into Asteraceae paleo-polyploidization history and plant inulin production.</title>
        <authorList>
            <person name="Fan W."/>
            <person name="Wang S."/>
            <person name="Wang H."/>
            <person name="Wang A."/>
            <person name="Jiang F."/>
            <person name="Liu H."/>
            <person name="Zhao H."/>
            <person name="Xu D."/>
            <person name="Zhang Y."/>
        </authorList>
    </citation>
    <scope>NUCLEOTIDE SEQUENCE [LARGE SCALE GENOMIC DNA]</scope>
    <source>
        <strain evidence="2">cv. Punajuju</strain>
        <tissue evidence="1">Leaves</tissue>
    </source>
</reference>
<gene>
    <name evidence="1" type="ORF">L2E82_08139</name>
</gene>
<name>A0ACB9G6N8_CICIN</name>
<accession>A0ACB9G6N8</accession>
<proteinExistence type="predicted"/>
<organism evidence="1 2">
    <name type="scientific">Cichorium intybus</name>
    <name type="common">Chicory</name>
    <dbReference type="NCBI Taxonomy" id="13427"/>
    <lineage>
        <taxon>Eukaryota</taxon>
        <taxon>Viridiplantae</taxon>
        <taxon>Streptophyta</taxon>
        <taxon>Embryophyta</taxon>
        <taxon>Tracheophyta</taxon>
        <taxon>Spermatophyta</taxon>
        <taxon>Magnoliopsida</taxon>
        <taxon>eudicotyledons</taxon>
        <taxon>Gunneridae</taxon>
        <taxon>Pentapetalae</taxon>
        <taxon>asterids</taxon>
        <taxon>campanulids</taxon>
        <taxon>Asterales</taxon>
        <taxon>Asteraceae</taxon>
        <taxon>Cichorioideae</taxon>
        <taxon>Cichorieae</taxon>
        <taxon>Cichoriinae</taxon>
        <taxon>Cichorium</taxon>
    </lineage>
</organism>